<name>A0ABR0IUC2_9PEZI</name>
<evidence type="ECO:0000313" key="1">
    <source>
        <dbReference type="EMBL" id="KAK5042367.1"/>
    </source>
</evidence>
<dbReference type="EMBL" id="JAVRRA010028301">
    <property type="protein sequence ID" value="KAK5042367.1"/>
    <property type="molecule type" value="Genomic_DNA"/>
</dbReference>
<accession>A0ABR0IUC2</accession>
<keyword evidence="2" id="KW-1185">Reference proteome</keyword>
<reference evidence="1 2" key="1">
    <citation type="submission" date="2023-08" db="EMBL/GenBank/DDBJ databases">
        <title>Black Yeasts Isolated from many extreme environments.</title>
        <authorList>
            <person name="Coleine C."/>
            <person name="Stajich J.E."/>
            <person name="Selbmann L."/>
        </authorList>
    </citation>
    <scope>NUCLEOTIDE SEQUENCE [LARGE SCALE GENOMIC DNA]</scope>
    <source>
        <strain evidence="1 2">CCFEE 536</strain>
    </source>
</reference>
<comment type="caution">
    <text evidence="1">The sequence shown here is derived from an EMBL/GenBank/DDBJ whole genome shotgun (WGS) entry which is preliminary data.</text>
</comment>
<feature type="non-terminal residue" evidence="1">
    <location>
        <position position="51"/>
    </location>
</feature>
<sequence length="51" mass="5512">MDAAARNGFMRKDLAGADEIDDEETNTLRIVLAIALTTEASGQSDIGKRLF</sequence>
<gene>
    <name evidence="1" type="ORF">LTR16_011639</name>
</gene>
<proteinExistence type="predicted"/>
<organism evidence="1 2">
    <name type="scientific">Cryomyces antarcticus</name>
    <dbReference type="NCBI Taxonomy" id="329879"/>
    <lineage>
        <taxon>Eukaryota</taxon>
        <taxon>Fungi</taxon>
        <taxon>Dikarya</taxon>
        <taxon>Ascomycota</taxon>
        <taxon>Pezizomycotina</taxon>
        <taxon>Dothideomycetes</taxon>
        <taxon>Dothideomycetes incertae sedis</taxon>
        <taxon>Cryomyces</taxon>
    </lineage>
</organism>
<dbReference type="Proteomes" id="UP001357485">
    <property type="component" value="Unassembled WGS sequence"/>
</dbReference>
<protein>
    <submittedName>
        <fullName evidence="1">Uncharacterized protein</fullName>
    </submittedName>
</protein>
<evidence type="ECO:0000313" key="2">
    <source>
        <dbReference type="Proteomes" id="UP001357485"/>
    </source>
</evidence>